<evidence type="ECO:0000256" key="8">
    <source>
        <dbReference type="RuleBase" id="RU361235"/>
    </source>
</evidence>
<sequence>MKKAIAWVTLALGLLPISVAAQGQVNVTIPSGTIIGSSVDDVEIFSGIPFAEPPLGELRFKPPQPLSKHLGDFDATKKAKLCSQGPIFSASSNLRVAPLALEAERESFGNPVPGADQSEDCLTVTIHRPAGIEAGANLPVLFYIFGGGFLIGGTSVLVNNPTLFVQTGIDLGKPFIFAAVNYRVGGWGFMPGAEILRDGSANAGLLDQRKGLEWVADNIAAFGGDPSKVTIWGQSSGSISVFDQLVLYDGDNTYNGNPLFRAAIMNSGSVTPVDPVDAAKPQALYNHVVREANCEGDDSLACLRGLENEDFAAAANKIPGLISYESLALSYLPRPDGTVLTASPHVLAREGKFPSVPMIFGTQEDEGTLFSFFQGDMGTTDIITDYLDSLYFPNADRSLVKEFVETYSERLEDGSPYRRGNFTGLFSYPGKKRIASILGDIVFTLVRRWTLETIAEVSPETALWSSFASYNYNLTWDILGLGTKHGSDTDVFFARNNSYFPSITGRTYYINFVYNGDPNGDPNEGLDVNVTWPGWKEDRQLLWYNATENGYLADDFRNGSYNFIKEHIDSLVF</sequence>
<gene>
    <name evidence="10" type="ORF">CFAM422_005977</name>
</gene>
<feature type="chain" id="PRO_5040531314" description="Carboxylic ester hydrolase" evidence="8">
    <location>
        <begin position="21"/>
        <end position="573"/>
    </location>
</feature>
<name>A0A9P4XEK3_9HYPO</name>
<dbReference type="AlphaFoldDB" id="A0A9P4XEK3"/>
<dbReference type="SUPFAM" id="SSF53474">
    <property type="entry name" value="alpha/beta-Hydrolases"/>
    <property type="match status" value="1"/>
</dbReference>
<dbReference type="InterPro" id="IPR002018">
    <property type="entry name" value="CarbesteraseB"/>
</dbReference>
<evidence type="ECO:0000256" key="2">
    <source>
        <dbReference type="ARBA" id="ARBA00005964"/>
    </source>
</evidence>
<dbReference type="Proteomes" id="UP000801864">
    <property type="component" value="Unassembled WGS sequence"/>
</dbReference>
<evidence type="ECO:0000259" key="9">
    <source>
        <dbReference type="Pfam" id="PF00135"/>
    </source>
</evidence>
<dbReference type="InterPro" id="IPR019826">
    <property type="entry name" value="Carboxylesterase_B_AS"/>
</dbReference>
<keyword evidence="5 8" id="KW-0378">Hydrolase</keyword>
<dbReference type="EC" id="3.1.1.-" evidence="8"/>
<organism evidence="10 11">
    <name type="scientific">Trichoderma lentiforme</name>
    <dbReference type="NCBI Taxonomy" id="1567552"/>
    <lineage>
        <taxon>Eukaryota</taxon>
        <taxon>Fungi</taxon>
        <taxon>Dikarya</taxon>
        <taxon>Ascomycota</taxon>
        <taxon>Pezizomycotina</taxon>
        <taxon>Sordariomycetes</taxon>
        <taxon>Hypocreomycetidae</taxon>
        <taxon>Hypocreales</taxon>
        <taxon>Hypocreaceae</taxon>
        <taxon>Trichoderma</taxon>
    </lineage>
</organism>
<dbReference type="PANTHER" id="PTHR11559">
    <property type="entry name" value="CARBOXYLESTERASE"/>
    <property type="match status" value="1"/>
</dbReference>
<keyword evidence="6" id="KW-0443">Lipid metabolism</keyword>
<protein>
    <recommendedName>
        <fullName evidence="8">Carboxylic ester hydrolase</fullName>
        <ecNumber evidence="8">3.1.1.-</ecNumber>
    </recommendedName>
</protein>
<dbReference type="GO" id="GO:0006629">
    <property type="term" value="P:lipid metabolic process"/>
    <property type="evidence" value="ECO:0007669"/>
    <property type="project" value="UniProtKB-KW"/>
</dbReference>
<dbReference type="InterPro" id="IPR050309">
    <property type="entry name" value="Type-B_Carboxylest/Lipase"/>
</dbReference>
<evidence type="ECO:0000256" key="6">
    <source>
        <dbReference type="ARBA" id="ARBA00023098"/>
    </source>
</evidence>
<evidence type="ECO:0000256" key="3">
    <source>
        <dbReference type="ARBA" id="ARBA00022525"/>
    </source>
</evidence>
<keyword evidence="3" id="KW-0964">Secreted</keyword>
<keyword evidence="11" id="KW-1185">Reference proteome</keyword>
<evidence type="ECO:0000313" key="10">
    <source>
        <dbReference type="EMBL" id="KAF3071831.1"/>
    </source>
</evidence>
<evidence type="ECO:0000256" key="7">
    <source>
        <dbReference type="ARBA" id="ARBA00023180"/>
    </source>
</evidence>
<evidence type="ECO:0000313" key="11">
    <source>
        <dbReference type="Proteomes" id="UP000801864"/>
    </source>
</evidence>
<feature type="signal peptide" evidence="8">
    <location>
        <begin position="1"/>
        <end position="20"/>
    </location>
</feature>
<comment type="subcellular location">
    <subcellularLocation>
        <location evidence="1">Secreted</location>
    </subcellularLocation>
</comment>
<keyword evidence="7" id="KW-0325">Glycoprotein</keyword>
<dbReference type="FunFam" id="3.40.50.1820:FF:000213">
    <property type="entry name" value="Carboxylic ester hydrolase"/>
    <property type="match status" value="1"/>
</dbReference>
<keyword evidence="4 8" id="KW-0732">Signal</keyword>
<evidence type="ECO:0000256" key="1">
    <source>
        <dbReference type="ARBA" id="ARBA00004613"/>
    </source>
</evidence>
<dbReference type="GO" id="GO:0016787">
    <property type="term" value="F:hydrolase activity"/>
    <property type="evidence" value="ECO:0007669"/>
    <property type="project" value="UniProtKB-KW"/>
</dbReference>
<evidence type="ECO:0000256" key="4">
    <source>
        <dbReference type="ARBA" id="ARBA00022729"/>
    </source>
</evidence>
<comment type="similarity">
    <text evidence="2 8">Belongs to the type-B carboxylesterase/lipase family.</text>
</comment>
<dbReference type="InterPro" id="IPR029058">
    <property type="entry name" value="AB_hydrolase_fold"/>
</dbReference>
<dbReference type="GO" id="GO:0005576">
    <property type="term" value="C:extracellular region"/>
    <property type="evidence" value="ECO:0007669"/>
    <property type="project" value="UniProtKB-SubCell"/>
</dbReference>
<feature type="domain" description="Carboxylesterase type B" evidence="9">
    <location>
        <begin position="26"/>
        <end position="561"/>
    </location>
</feature>
<dbReference type="Pfam" id="PF00135">
    <property type="entry name" value="COesterase"/>
    <property type="match status" value="1"/>
</dbReference>
<evidence type="ECO:0000256" key="5">
    <source>
        <dbReference type="ARBA" id="ARBA00022801"/>
    </source>
</evidence>
<proteinExistence type="inferred from homology"/>
<accession>A0A9P4XEK3</accession>
<comment type="caution">
    <text evidence="10">The sequence shown here is derived from an EMBL/GenBank/DDBJ whole genome shotgun (WGS) entry which is preliminary data.</text>
</comment>
<reference evidence="10 11" key="1">
    <citation type="submission" date="2018-06" db="EMBL/GenBank/DDBJ databases">
        <title>Genome analysis of cellulolytic fungus Trichoderma lentiforme CFAM-422.</title>
        <authorList>
            <person name="Steindorff A.S."/>
            <person name="Formighieri E.F."/>
            <person name="Midorikawa G.E.O."/>
            <person name="Tamietti M.S."/>
            <person name="Ramos E.Z."/>
            <person name="Silva A.S."/>
            <person name="Bon E.P.S."/>
            <person name="Mendes T.D."/>
            <person name="Damaso M.C.T."/>
            <person name="Favaro L.C.L."/>
        </authorList>
    </citation>
    <scope>NUCLEOTIDE SEQUENCE [LARGE SCALE GENOMIC DNA]</scope>
    <source>
        <strain evidence="10 11">CFAM-422</strain>
    </source>
</reference>
<dbReference type="PROSITE" id="PS00122">
    <property type="entry name" value="CARBOXYLESTERASE_B_1"/>
    <property type="match status" value="1"/>
</dbReference>
<dbReference type="EMBL" id="QLNT01000009">
    <property type="protein sequence ID" value="KAF3071831.1"/>
    <property type="molecule type" value="Genomic_DNA"/>
</dbReference>
<dbReference type="Gene3D" id="3.40.50.1820">
    <property type="entry name" value="alpha/beta hydrolase"/>
    <property type="match status" value="1"/>
</dbReference>